<dbReference type="Pfam" id="PF01553">
    <property type="entry name" value="Acyltransferase"/>
    <property type="match status" value="1"/>
</dbReference>
<dbReference type="RefSeq" id="WP_121441023.1">
    <property type="nucleotide sequence ID" value="NZ_RCDA01000001.1"/>
</dbReference>
<dbReference type="Gene3D" id="3.30.300.30">
    <property type="match status" value="1"/>
</dbReference>
<dbReference type="SUPFAM" id="SSF69593">
    <property type="entry name" value="Glycerol-3-phosphate (1)-acyltransferase"/>
    <property type="match status" value="1"/>
</dbReference>
<name>A0A498C666_9GAMM</name>
<protein>
    <submittedName>
        <fullName evidence="2">Long-chain acyl-CoA synthetase</fullName>
    </submittedName>
</protein>
<dbReference type="AlphaFoldDB" id="A0A498C666"/>
<dbReference type="SUPFAM" id="SSF47336">
    <property type="entry name" value="ACP-like"/>
    <property type="match status" value="1"/>
</dbReference>
<dbReference type="Proteomes" id="UP000275461">
    <property type="component" value="Unassembled WGS sequence"/>
</dbReference>
<dbReference type="Gene3D" id="1.10.1200.10">
    <property type="entry name" value="ACP-like"/>
    <property type="match status" value="1"/>
</dbReference>
<dbReference type="PANTHER" id="PTHR43767">
    <property type="entry name" value="LONG-CHAIN-FATTY-ACID--COA LIGASE"/>
    <property type="match status" value="1"/>
</dbReference>
<dbReference type="Pfam" id="PF00501">
    <property type="entry name" value="AMP-binding"/>
    <property type="match status" value="1"/>
</dbReference>
<dbReference type="InterPro" id="IPR009081">
    <property type="entry name" value="PP-bd_ACP"/>
</dbReference>
<dbReference type="InterPro" id="IPR002123">
    <property type="entry name" value="Plipid/glycerol_acylTrfase"/>
</dbReference>
<dbReference type="OrthoDB" id="5296889at2"/>
<evidence type="ECO:0000313" key="2">
    <source>
        <dbReference type="EMBL" id="RLK50539.1"/>
    </source>
</evidence>
<dbReference type="Pfam" id="PF00550">
    <property type="entry name" value="PP-binding"/>
    <property type="match status" value="1"/>
</dbReference>
<keyword evidence="3" id="KW-1185">Reference proteome</keyword>
<feature type="domain" description="Carrier" evidence="1">
    <location>
        <begin position="557"/>
        <end position="642"/>
    </location>
</feature>
<dbReference type="PANTHER" id="PTHR43767:SF10">
    <property type="entry name" value="SURFACTIN SYNTHASE SUBUNIT 1"/>
    <property type="match status" value="1"/>
</dbReference>
<dbReference type="PROSITE" id="PS50075">
    <property type="entry name" value="CARRIER"/>
    <property type="match status" value="1"/>
</dbReference>
<dbReference type="SUPFAM" id="SSF56801">
    <property type="entry name" value="Acetyl-CoA synthetase-like"/>
    <property type="match status" value="1"/>
</dbReference>
<dbReference type="InterPro" id="IPR020845">
    <property type="entry name" value="AMP-binding_CS"/>
</dbReference>
<dbReference type="Gene3D" id="3.40.50.12780">
    <property type="entry name" value="N-terminal domain of ligase-like"/>
    <property type="match status" value="1"/>
</dbReference>
<dbReference type="InterPro" id="IPR042099">
    <property type="entry name" value="ANL_N_sf"/>
</dbReference>
<evidence type="ECO:0000313" key="3">
    <source>
        <dbReference type="Proteomes" id="UP000275461"/>
    </source>
</evidence>
<evidence type="ECO:0000259" key="1">
    <source>
        <dbReference type="PROSITE" id="PS50075"/>
    </source>
</evidence>
<reference evidence="2 3" key="1">
    <citation type="submission" date="2018-10" db="EMBL/GenBank/DDBJ databases">
        <title>Genomic Encyclopedia of Type Strains, Phase IV (KMG-IV): sequencing the most valuable type-strain genomes for metagenomic binning, comparative biology and taxonomic classification.</title>
        <authorList>
            <person name="Goeker M."/>
        </authorList>
    </citation>
    <scope>NUCLEOTIDE SEQUENCE [LARGE SCALE GENOMIC DNA]</scope>
    <source>
        <strain evidence="2 3">DSM 12769</strain>
    </source>
</reference>
<dbReference type="InterPro" id="IPR045851">
    <property type="entry name" value="AMP-bd_C_sf"/>
</dbReference>
<dbReference type="InterPro" id="IPR036736">
    <property type="entry name" value="ACP-like_sf"/>
</dbReference>
<sequence length="893" mass="97418">MSASTVPELLSLHAADGVAAVAVTRDGVEECGRSELLTRAGRFASGLTEQGLGKGDRVALVAHNSIDWVVAALGVMQAGGVLVPLDTQMPLKEFHYVLHDAQPRWVLTTEALVERVKGAEVEPAPAIYRMDAPAEAEDCWHRLWGDEPLAPDVQPEDLATMFYTSGTTGAPKGVPLTHYNLASNVASLVRQDVAGSEDRVLVPLPFHHVYPFTVGILVPLRLGAPLVLPFSLVGPQIVRAMQLCAPTIMLGVPRLYDAVWAALEDRVAGRGAVAARLFHGMLRLSMWARQKLGWRLGRKLFRSLHQRLAPSLRMVVSGGAALDPGLAEKLRALGWEVATGYGLSETAPILTYNPAEALRVTSAGKALPGVSLRIDPPGEVGEVLAKGDNVFHGYWNRPEKSREVLEEDGWFRTGDLGELDDDGFLYLHGRRSAMIVLPGGENIDPERVEATLVQGEGVREVGVLEYGGRLVAVAVPEPSLMRAHEGEALREHLISAVQSAGRGLPSHHRPGKLQVSMDPLPRTRLGKLRRHELQGLYEALAEQGGMTAARAEPMAREAMAPEDQQLLTDPSAEATWEYLVKKYPDFRLTPDTSLSLDLGLDSLAWVNLSLTLRDRIGIELDDEAIGRIETVRDLLREAAGVGQRDTAGEGAEDTASASDLVGVLKRPDEHLPEHLQQWLQPRSAVSKGSARLLWLIARLFTRLWVRVEVRGRFPTEGPVLIAPRHLSVLDPIVLSRGMGLPFMLRLRWAGWTGLLFQGPVSRWFSRAAGVLPVDPATAPRRSLALAAAALQRQDSLVWFPEGARSPDGTLQPFQPGVGLLLRAWPVPVVPVWLEGTRELMPQGRRFPRPGRVTLVVGEPISVERLQSAGDDEQAMVRLIQDEVAALAPRQDKQ</sequence>
<organism evidence="2 3">
    <name type="scientific">Alkalispirillum mobile</name>
    <dbReference type="NCBI Taxonomy" id="85925"/>
    <lineage>
        <taxon>Bacteria</taxon>
        <taxon>Pseudomonadati</taxon>
        <taxon>Pseudomonadota</taxon>
        <taxon>Gammaproteobacteria</taxon>
        <taxon>Chromatiales</taxon>
        <taxon>Ectothiorhodospiraceae</taxon>
        <taxon>Alkalispirillum</taxon>
    </lineage>
</organism>
<comment type="caution">
    <text evidence="2">The sequence shown here is derived from an EMBL/GenBank/DDBJ whole genome shotgun (WGS) entry which is preliminary data.</text>
</comment>
<dbReference type="InterPro" id="IPR050237">
    <property type="entry name" value="ATP-dep_AMP-bd_enzyme"/>
</dbReference>
<dbReference type="CDD" id="cd07989">
    <property type="entry name" value="LPLAT_AGPAT-like"/>
    <property type="match status" value="1"/>
</dbReference>
<gene>
    <name evidence="2" type="ORF">DFR31_0442</name>
</gene>
<dbReference type="InterPro" id="IPR000873">
    <property type="entry name" value="AMP-dep_synth/lig_dom"/>
</dbReference>
<dbReference type="PROSITE" id="PS00455">
    <property type="entry name" value="AMP_BINDING"/>
    <property type="match status" value="1"/>
</dbReference>
<dbReference type="SMART" id="SM00563">
    <property type="entry name" value="PlsC"/>
    <property type="match status" value="1"/>
</dbReference>
<proteinExistence type="predicted"/>
<dbReference type="EMBL" id="RCDA01000001">
    <property type="protein sequence ID" value="RLK50539.1"/>
    <property type="molecule type" value="Genomic_DNA"/>
</dbReference>
<accession>A0A498C666</accession>
<dbReference type="GO" id="GO:0016746">
    <property type="term" value="F:acyltransferase activity"/>
    <property type="evidence" value="ECO:0007669"/>
    <property type="project" value="InterPro"/>
</dbReference>